<dbReference type="RefSeq" id="WP_126154612.1">
    <property type="nucleotide sequence ID" value="NZ_UZWE01000030.1"/>
</dbReference>
<keyword evidence="2" id="KW-1185">Reference proteome</keyword>
<evidence type="ECO:0000313" key="1">
    <source>
        <dbReference type="EMBL" id="VDS08958.1"/>
    </source>
</evidence>
<organism evidence="1 2">
    <name type="scientific">Paracoccus haematequi</name>
    <dbReference type="NCBI Taxonomy" id="2491866"/>
    <lineage>
        <taxon>Bacteria</taxon>
        <taxon>Pseudomonadati</taxon>
        <taxon>Pseudomonadota</taxon>
        <taxon>Alphaproteobacteria</taxon>
        <taxon>Rhodobacterales</taxon>
        <taxon>Paracoccaceae</taxon>
        <taxon>Paracoccus</taxon>
    </lineage>
</organism>
<gene>
    <name evidence="1" type="ORF">PARHAE_02145</name>
</gene>
<evidence type="ECO:0000313" key="2">
    <source>
        <dbReference type="Proteomes" id="UP000270743"/>
    </source>
</evidence>
<dbReference type="EMBL" id="UZWE01000030">
    <property type="protein sequence ID" value="VDS08958.1"/>
    <property type="molecule type" value="Genomic_DNA"/>
</dbReference>
<proteinExistence type="predicted"/>
<dbReference type="OrthoDB" id="7859824at2"/>
<sequence length="108" mass="11724">MRALVLLLILCACASPSPRMLGASRHDVRLEGIDFAIFHKDEVAEVVRMTFVARPSRRNIPALMAQAAAQATGCEVIAFSGKALAPRDTGVVRFDLDCWGALSRRPDS</sequence>
<name>A0A447IN97_9RHOB</name>
<reference evidence="1 2" key="1">
    <citation type="submission" date="2018-12" db="EMBL/GenBank/DDBJ databases">
        <authorList>
            <person name="Criscuolo A."/>
        </authorList>
    </citation>
    <scope>NUCLEOTIDE SEQUENCE [LARGE SCALE GENOMIC DNA]</scope>
    <source>
        <strain evidence="1">ACIP1116241</strain>
    </source>
</reference>
<dbReference type="AlphaFoldDB" id="A0A447IN97"/>
<protein>
    <submittedName>
        <fullName evidence="1">Uncharacterized protein</fullName>
    </submittedName>
</protein>
<accession>A0A447IN97</accession>
<dbReference type="Proteomes" id="UP000270743">
    <property type="component" value="Unassembled WGS sequence"/>
</dbReference>